<dbReference type="InterPro" id="IPR002577">
    <property type="entry name" value="HTH_HxlR"/>
</dbReference>
<organism evidence="5 6">
    <name type="scientific">Martelella radicis</name>
    <dbReference type="NCBI Taxonomy" id="1397476"/>
    <lineage>
        <taxon>Bacteria</taxon>
        <taxon>Pseudomonadati</taxon>
        <taxon>Pseudomonadota</taxon>
        <taxon>Alphaproteobacteria</taxon>
        <taxon>Hyphomicrobiales</taxon>
        <taxon>Aurantimonadaceae</taxon>
        <taxon>Martelella</taxon>
    </lineage>
</organism>
<accession>A0A7W6KGM0</accession>
<evidence type="ECO:0000256" key="1">
    <source>
        <dbReference type="ARBA" id="ARBA00023015"/>
    </source>
</evidence>
<dbReference type="Pfam" id="PF01638">
    <property type="entry name" value="HxlR"/>
    <property type="match status" value="1"/>
</dbReference>
<keyword evidence="1" id="KW-0805">Transcription regulation</keyword>
<proteinExistence type="predicted"/>
<dbReference type="InterPro" id="IPR036388">
    <property type="entry name" value="WH-like_DNA-bd_sf"/>
</dbReference>
<dbReference type="SUPFAM" id="SSF46785">
    <property type="entry name" value="Winged helix' DNA-binding domain"/>
    <property type="match status" value="1"/>
</dbReference>
<dbReference type="PROSITE" id="PS51118">
    <property type="entry name" value="HTH_HXLR"/>
    <property type="match status" value="1"/>
</dbReference>
<comment type="caution">
    <text evidence="5">The sequence shown here is derived from an EMBL/GenBank/DDBJ whole genome shotgun (WGS) entry which is preliminary data.</text>
</comment>
<dbReference type="PANTHER" id="PTHR33204">
    <property type="entry name" value="TRANSCRIPTIONAL REGULATOR, MARR FAMILY"/>
    <property type="match status" value="1"/>
</dbReference>
<feature type="domain" description="HTH hxlR-type" evidence="4">
    <location>
        <begin position="10"/>
        <end position="108"/>
    </location>
</feature>
<evidence type="ECO:0000313" key="5">
    <source>
        <dbReference type="EMBL" id="MBB4120899.1"/>
    </source>
</evidence>
<dbReference type="PANTHER" id="PTHR33204:SF29">
    <property type="entry name" value="TRANSCRIPTIONAL REGULATOR"/>
    <property type="match status" value="1"/>
</dbReference>
<dbReference type="Gene3D" id="1.10.10.10">
    <property type="entry name" value="Winged helix-like DNA-binding domain superfamily/Winged helix DNA-binding domain"/>
    <property type="match status" value="1"/>
</dbReference>
<keyword evidence="6" id="KW-1185">Reference proteome</keyword>
<gene>
    <name evidence="5" type="ORF">GGR30_000810</name>
</gene>
<evidence type="ECO:0000313" key="6">
    <source>
        <dbReference type="Proteomes" id="UP000530571"/>
    </source>
</evidence>
<keyword evidence="2 5" id="KW-0238">DNA-binding</keyword>
<dbReference type="Proteomes" id="UP000530571">
    <property type="component" value="Unassembled WGS sequence"/>
</dbReference>
<dbReference type="RefSeq" id="WP_210287933.1">
    <property type="nucleotide sequence ID" value="NZ_JACIDZ010000002.1"/>
</dbReference>
<reference evidence="5 6" key="1">
    <citation type="submission" date="2020-08" db="EMBL/GenBank/DDBJ databases">
        <title>Genomic Encyclopedia of Type Strains, Phase IV (KMG-IV): sequencing the most valuable type-strain genomes for metagenomic binning, comparative biology and taxonomic classification.</title>
        <authorList>
            <person name="Goeker M."/>
        </authorList>
    </citation>
    <scope>NUCLEOTIDE SEQUENCE [LARGE SCALE GENOMIC DNA]</scope>
    <source>
        <strain evidence="5 6">DSM 28101</strain>
    </source>
</reference>
<sequence length="126" mass="14110">MRDTTQTFTCGLHAALALIGSKWKPLILNFLGQKTCRYGELRRSVRDASDKVLIQHLKELEADGLILRTDFGEVPPRVEYSLTPFGASLVQTLEPLCAWGEENRASIEASMSNRKTTRIPLNHTTP</sequence>
<dbReference type="InterPro" id="IPR036390">
    <property type="entry name" value="WH_DNA-bd_sf"/>
</dbReference>
<protein>
    <submittedName>
        <fullName evidence="5">DNA-binding HxlR family transcriptional regulator</fullName>
    </submittedName>
</protein>
<dbReference type="EMBL" id="JACIDZ010000002">
    <property type="protein sequence ID" value="MBB4120899.1"/>
    <property type="molecule type" value="Genomic_DNA"/>
</dbReference>
<dbReference type="GO" id="GO:0003677">
    <property type="term" value="F:DNA binding"/>
    <property type="evidence" value="ECO:0007669"/>
    <property type="project" value="UniProtKB-KW"/>
</dbReference>
<evidence type="ECO:0000256" key="2">
    <source>
        <dbReference type="ARBA" id="ARBA00023125"/>
    </source>
</evidence>
<dbReference type="AlphaFoldDB" id="A0A7W6KGM0"/>
<evidence type="ECO:0000259" key="4">
    <source>
        <dbReference type="PROSITE" id="PS51118"/>
    </source>
</evidence>
<evidence type="ECO:0000256" key="3">
    <source>
        <dbReference type="ARBA" id="ARBA00023163"/>
    </source>
</evidence>
<name>A0A7W6KGM0_9HYPH</name>
<keyword evidence="3" id="KW-0804">Transcription</keyword>